<dbReference type="Pfam" id="PF26639">
    <property type="entry name" value="Het-6_barrel"/>
    <property type="match status" value="1"/>
</dbReference>
<evidence type="ECO:0000313" key="4">
    <source>
        <dbReference type="Proteomes" id="UP000503462"/>
    </source>
</evidence>
<feature type="transmembrane region" description="Helical" evidence="1">
    <location>
        <begin position="176"/>
        <end position="198"/>
    </location>
</feature>
<evidence type="ECO:0000256" key="1">
    <source>
        <dbReference type="SAM" id="Phobius"/>
    </source>
</evidence>
<feature type="transmembrane region" description="Helical" evidence="1">
    <location>
        <begin position="210"/>
        <end position="229"/>
    </location>
</feature>
<dbReference type="OrthoDB" id="5416609at2759"/>
<feature type="transmembrane region" description="Helical" evidence="1">
    <location>
        <begin position="73"/>
        <end position="99"/>
    </location>
</feature>
<protein>
    <recommendedName>
        <fullName evidence="2">Heterokaryon incompatibility domain-containing protein</fullName>
    </recommendedName>
</protein>
<proteinExistence type="predicted"/>
<keyword evidence="1" id="KW-0472">Membrane</keyword>
<dbReference type="InterPro" id="IPR010730">
    <property type="entry name" value="HET"/>
</dbReference>
<gene>
    <name evidence="3" type="ORF">AMS68_002769</name>
</gene>
<sequence length="966" mass="109525">MASFDDDADWKARNSKHIEPEQNYFSEPALNRWTQANSASSTLVEADQLQRALAQVGPLYYLWHLQARYPVRWLVVLIAFVTFYGGITSLTTDICLAIAQKSISGGFYLYQYYTVPLFGTQTSRWLHTSNHASMPWNTQLINYFLIKTALTIFDALISLLWALASPPHQLSTLQSLVVMLIALFIPAMCMMPQTLVAWLDWTLGMGTIGLGKGFVGGVTAYLWLGSWMWEAYATASLWMQHHFWPTDEFVYTSLASDEIRLLHLHRKLPFCGVRASIAIVRLDKLPTYEAISYTWGNSQDRCTILLQGKRFSTTRSAWEALTTHGSFWRPMTVWIDQICINQNDDIEKGQQVAMMFDIYSNADRVVAHLGTSPFAKVAVGMLSELMWQEFQDSDTELAGFMAVATLFHNYEAICELLQHPWFSRIWVVQEVAAAKELAVAYGGFMIDWESMASALRVLLRPGIRDGLVLRPALFDKISRALINVMEMMEIGHQVRMNRAGGLKIEVLKLTAAYSLPYMLGKTSGFMASDMRDKIYALQSVSLPARRPHGESVLLEYDYTQSIESLYLELALRVVFHSPEPYYMMNFAGLSKQGQLELPSWVPDWTSPAGRLDSFNQRVVTHYLDLVDVVGQVLDRATGTEMRPTPKHESYRAAGSTRHVCRLKSYNLSVHGVRVGSVTKVGQVKPPDVQQDSEPYVDRHNRTMFPARLKKIAAWYREAMTLALEVYHDPIACVDAFWRSLIGDRWQMVRPAPTRAFDAYLSSMYVLKCWEETCDRLDRGETDVELPNHELFLEARMFEGEWLTAFGACAANRSFCTIADKYIGIVPLNTESGDIIVIALGATVPWVLRPLVKAGQAEEGKYLFVGECYVHGLMDGELITRNIFIGSNVLWEHFEEPRRSKVKTADAAEKHPEPAWVTILEKYDMIEGRNDDGPVADDDTPLEVEDVFQQDQSGDCFVPGCEWFTLC</sequence>
<dbReference type="PANTHER" id="PTHR24148">
    <property type="entry name" value="ANKYRIN REPEAT DOMAIN-CONTAINING PROTEIN 39 HOMOLOG-RELATED"/>
    <property type="match status" value="1"/>
</dbReference>
<keyword evidence="1" id="KW-1133">Transmembrane helix</keyword>
<feature type="transmembrane region" description="Helical" evidence="1">
    <location>
        <begin position="144"/>
        <end position="164"/>
    </location>
</feature>
<name>A0A6H0XR55_9PEZI</name>
<dbReference type="InterPro" id="IPR052895">
    <property type="entry name" value="HetReg/Transcr_Mod"/>
</dbReference>
<evidence type="ECO:0000259" key="2">
    <source>
        <dbReference type="Pfam" id="PF06985"/>
    </source>
</evidence>
<organism evidence="3 4">
    <name type="scientific">Peltaster fructicola</name>
    <dbReference type="NCBI Taxonomy" id="286661"/>
    <lineage>
        <taxon>Eukaryota</taxon>
        <taxon>Fungi</taxon>
        <taxon>Dikarya</taxon>
        <taxon>Ascomycota</taxon>
        <taxon>Pezizomycotina</taxon>
        <taxon>Dothideomycetes</taxon>
        <taxon>Dothideomycetes incertae sedis</taxon>
        <taxon>Peltaster</taxon>
    </lineage>
</organism>
<dbReference type="Pfam" id="PF06985">
    <property type="entry name" value="HET"/>
    <property type="match status" value="1"/>
</dbReference>
<reference evidence="3 4" key="1">
    <citation type="journal article" date="2016" name="Sci. Rep.">
        <title>Peltaster fructicola genome reveals evolution from an invasive phytopathogen to an ectophytic parasite.</title>
        <authorList>
            <person name="Xu C."/>
            <person name="Chen H."/>
            <person name="Gleason M.L."/>
            <person name="Xu J.R."/>
            <person name="Liu H."/>
            <person name="Zhang R."/>
            <person name="Sun G."/>
        </authorList>
    </citation>
    <scope>NUCLEOTIDE SEQUENCE [LARGE SCALE GENOMIC DNA]</scope>
    <source>
        <strain evidence="3 4">LNHT1506</strain>
    </source>
</reference>
<dbReference type="PANTHER" id="PTHR24148:SF64">
    <property type="entry name" value="HETEROKARYON INCOMPATIBILITY DOMAIN-CONTAINING PROTEIN"/>
    <property type="match status" value="1"/>
</dbReference>
<dbReference type="AlphaFoldDB" id="A0A6H0XR55"/>
<dbReference type="Proteomes" id="UP000503462">
    <property type="component" value="Chromosome 2"/>
</dbReference>
<keyword evidence="1" id="KW-0812">Transmembrane</keyword>
<dbReference type="EMBL" id="CP051140">
    <property type="protein sequence ID" value="QIW97251.1"/>
    <property type="molecule type" value="Genomic_DNA"/>
</dbReference>
<accession>A0A6H0XR55</accession>
<keyword evidence="4" id="KW-1185">Reference proteome</keyword>
<evidence type="ECO:0000313" key="3">
    <source>
        <dbReference type="EMBL" id="QIW97251.1"/>
    </source>
</evidence>
<feature type="domain" description="Heterokaryon incompatibility" evidence="2">
    <location>
        <begin position="288"/>
        <end position="430"/>
    </location>
</feature>